<dbReference type="EMBL" id="JNBY01000069">
    <property type="protein sequence ID" value="KDN86502.1"/>
    <property type="molecule type" value="Genomic_DNA"/>
</dbReference>
<keyword evidence="1" id="KW-1133">Transmembrane helix</keyword>
<accession>A0A066YZ21</accession>
<feature type="transmembrane region" description="Helical" evidence="1">
    <location>
        <begin position="27"/>
        <end position="58"/>
    </location>
</feature>
<reference evidence="2 3" key="1">
    <citation type="submission" date="2014-05" db="EMBL/GenBank/DDBJ databases">
        <title>Draft Genome Sequence of Kitasatospora cheerisanensis KCTC 2395.</title>
        <authorList>
            <person name="Nam D.H."/>
        </authorList>
    </citation>
    <scope>NUCLEOTIDE SEQUENCE [LARGE SCALE GENOMIC DNA]</scope>
    <source>
        <strain evidence="2 3">KCTC 2395</strain>
    </source>
</reference>
<sequence>MMEQKLAQISEARRAVLRMDETERPRLVVLAVGGSVVWLMATLGPLLGLMLLQAYYLVVTDRSVYVLSGPRNAGGPRKVLHVVPLAEAAGLVARVKHGTGWNSLWLRLPGRRRPLRMKVSFQSRAELDRFVAKF</sequence>
<organism evidence="2 3">
    <name type="scientific">Kitasatospora cheerisanensis KCTC 2395</name>
    <dbReference type="NCBI Taxonomy" id="1348663"/>
    <lineage>
        <taxon>Bacteria</taxon>
        <taxon>Bacillati</taxon>
        <taxon>Actinomycetota</taxon>
        <taxon>Actinomycetes</taxon>
        <taxon>Kitasatosporales</taxon>
        <taxon>Streptomycetaceae</taxon>
        <taxon>Kitasatospora</taxon>
    </lineage>
</organism>
<evidence type="ECO:0000313" key="2">
    <source>
        <dbReference type="EMBL" id="KDN86502.1"/>
    </source>
</evidence>
<evidence type="ECO:0000256" key="1">
    <source>
        <dbReference type="SAM" id="Phobius"/>
    </source>
</evidence>
<gene>
    <name evidence="2" type="ORF">KCH_17300</name>
</gene>
<dbReference type="PATRIC" id="fig|1348663.4.peg.1662"/>
<name>A0A066YZ21_9ACTN</name>
<keyword evidence="1" id="KW-0812">Transmembrane</keyword>
<evidence type="ECO:0000313" key="3">
    <source>
        <dbReference type="Proteomes" id="UP000027178"/>
    </source>
</evidence>
<comment type="caution">
    <text evidence="2">The sequence shown here is derived from an EMBL/GenBank/DDBJ whole genome shotgun (WGS) entry which is preliminary data.</text>
</comment>
<dbReference type="Proteomes" id="UP000027178">
    <property type="component" value="Unassembled WGS sequence"/>
</dbReference>
<protein>
    <submittedName>
        <fullName evidence="2">Uncharacterized protein</fullName>
    </submittedName>
</protein>
<dbReference type="HOGENOM" id="CLU_1893420_0_0_11"/>
<keyword evidence="1" id="KW-0472">Membrane</keyword>
<proteinExistence type="predicted"/>
<dbReference type="AlphaFoldDB" id="A0A066YZ21"/>
<keyword evidence="3" id="KW-1185">Reference proteome</keyword>